<keyword evidence="1" id="KW-0175">Coiled coil</keyword>
<comment type="caution">
    <text evidence="3">The sequence shown here is derived from an EMBL/GenBank/DDBJ whole genome shotgun (WGS) entry which is preliminary data.</text>
</comment>
<evidence type="ECO:0000313" key="4">
    <source>
        <dbReference type="Proteomes" id="UP001162131"/>
    </source>
</evidence>
<feature type="region of interest" description="Disordered" evidence="2">
    <location>
        <begin position="163"/>
        <end position="200"/>
    </location>
</feature>
<accession>A0AAU9IQB1</accession>
<feature type="compositionally biased region" description="Basic residues" evidence="2">
    <location>
        <begin position="324"/>
        <end position="339"/>
    </location>
</feature>
<gene>
    <name evidence="3" type="ORF">BSTOLATCC_MIC18963</name>
</gene>
<feature type="compositionally biased region" description="Polar residues" evidence="2">
    <location>
        <begin position="308"/>
        <end position="319"/>
    </location>
</feature>
<feature type="region of interest" description="Disordered" evidence="2">
    <location>
        <begin position="17"/>
        <end position="48"/>
    </location>
</feature>
<feature type="region of interest" description="Disordered" evidence="2">
    <location>
        <begin position="217"/>
        <end position="251"/>
    </location>
</feature>
<dbReference type="Proteomes" id="UP001162131">
    <property type="component" value="Unassembled WGS sequence"/>
</dbReference>
<evidence type="ECO:0000256" key="2">
    <source>
        <dbReference type="SAM" id="MobiDB-lite"/>
    </source>
</evidence>
<reference evidence="3" key="1">
    <citation type="submission" date="2021-09" db="EMBL/GenBank/DDBJ databases">
        <authorList>
            <consortium name="AG Swart"/>
            <person name="Singh M."/>
            <person name="Singh A."/>
            <person name="Seah K."/>
            <person name="Emmerich C."/>
        </authorList>
    </citation>
    <scope>NUCLEOTIDE SEQUENCE</scope>
    <source>
        <strain evidence="3">ATCC30299</strain>
    </source>
</reference>
<organism evidence="3 4">
    <name type="scientific">Blepharisma stoltei</name>
    <dbReference type="NCBI Taxonomy" id="1481888"/>
    <lineage>
        <taxon>Eukaryota</taxon>
        <taxon>Sar</taxon>
        <taxon>Alveolata</taxon>
        <taxon>Ciliophora</taxon>
        <taxon>Postciliodesmatophora</taxon>
        <taxon>Heterotrichea</taxon>
        <taxon>Heterotrichida</taxon>
        <taxon>Blepharismidae</taxon>
        <taxon>Blepharisma</taxon>
    </lineage>
</organism>
<feature type="region of interest" description="Disordered" evidence="2">
    <location>
        <begin position="291"/>
        <end position="339"/>
    </location>
</feature>
<feature type="compositionally biased region" description="Low complexity" evidence="2">
    <location>
        <begin position="34"/>
        <end position="44"/>
    </location>
</feature>
<evidence type="ECO:0000256" key="1">
    <source>
        <dbReference type="SAM" id="Coils"/>
    </source>
</evidence>
<feature type="compositionally biased region" description="Pro residues" evidence="2">
    <location>
        <begin position="24"/>
        <end position="33"/>
    </location>
</feature>
<dbReference type="AlphaFoldDB" id="A0AAU9IQB1"/>
<feature type="region of interest" description="Disordered" evidence="2">
    <location>
        <begin position="91"/>
        <end position="116"/>
    </location>
</feature>
<protein>
    <submittedName>
        <fullName evidence="3">Uncharacterized protein</fullName>
    </submittedName>
</protein>
<proteinExistence type="predicted"/>
<evidence type="ECO:0000313" key="3">
    <source>
        <dbReference type="EMBL" id="CAG9317721.1"/>
    </source>
</evidence>
<dbReference type="EMBL" id="CAJZBQ010000018">
    <property type="protein sequence ID" value="CAG9317721.1"/>
    <property type="molecule type" value="Genomic_DNA"/>
</dbReference>
<sequence length="339" mass="39088">MSSTLDSLKLLGLFKSTPLASPAPINPPPPPTSSSPKSPTLDPLVLEPPKAENQRFLDFLDEEEFSFSPDNPHSRTPDLMPDFDIEEVTFKLPTSPKVPRTSKTPQPSTKRKNKLSTADAEVIFKNLYEKGRKLLVEKQEKRERFFEEAYSFKPQLDPKSLLMVKYAEKEGRSLATPKKKEKPSPQPNPEENKQTKPQVNFKDFIKRNYEIALEQTKEKKNRVATPPDNRITEDCTFKPRIDDKSKQMPMHHKKNLYELADQLKKDREKQIEEWKAKKEEEELKQCTFSPAIIKKTNLSPTPKDKQPVQKSKTLNSYSAQMKAKQGKSSKIKIKSQFKY</sequence>
<feature type="coiled-coil region" evidence="1">
    <location>
        <begin position="253"/>
        <end position="284"/>
    </location>
</feature>
<feature type="compositionally biased region" description="Basic and acidic residues" evidence="2">
    <location>
        <begin position="230"/>
        <end position="246"/>
    </location>
</feature>
<keyword evidence="4" id="KW-1185">Reference proteome</keyword>
<name>A0AAU9IQB1_9CILI</name>